<sequence>MDDSSIVTIIGLGYVGLPLAIHFAERGYTVIGLDKDEQKIELITKGESYIPDVPSSVLKSLIQNNQLVAYTPNNGIKDFQNSTYVIVTVPTPISENKEPDLTALIAASHYIKENLQAGQTFIFESSTYPGTLEEVIIPIISQTGKQAGVDYYIGYSPERIDPANDQYTVQTIPKVISGQTEKCREKIQNLYSHVFDTVIPVSSPKVAEMCKLFENIQRLVNISLVNELDILCGNLKVDFREALEAAATKPFGFTPYWPGPGIGGHCIPIDPLYFQWKINQLGLSSQLIEAAHVINEEMPGEIVKKVKDVTGPPATVFVVGVAYKKDVNDLRESPALPIIQLLTKEGYKVQYYDPHISSAEIGEIIYQSVPLEEKVLKEADCVLILTDHSSIDWKLFEGLHHVVDTRGTVKKVNL</sequence>
<gene>
    <name evidence="5" type="ORF">J4P90_18995</name>
</gene>
<name>A0ABS3P255_9BACI</name>
<dbReference type="InterPro" id="IPR036291">
    <property type="entry name" value="NAD(P)-bd_dom_sf"/>
</dbReference>
<keyword evidence="2" id="KW-0520">NAD</keyword>
<protein>
    <submittedName>
        <fullName evidence="5">Nucleotide sugar dehydrogenase</fullName>
    </submittedName>
</protein>
<keyword evidence="6" id="KW-1185">Reference proteome</keyword>
<dbReference type="EMBL" id="JAGDQJ010000022">
    <property type="protein sequence ID" value="MBO1627282.1"/>
    <property type="molecule type" value="Genomic_DNA"/>
</dbReference>
<proteinExistence type="inferred from homology"/>
<dbReference type="PIRSF" id="PIRSF000124">
    <property type="entry name" value="UDPglc_GDPman_dh"/>
    <property type="match status" value="1"/>
</dbReference>
<dbReference type="Pfam" id="PF03721">
    <property type="entry name" value="UDPG_MGDP_dh_N"/>
    <property type="match status" value="1"/>
</dbReference>
<dbReference type="NCBIfam" id="TIGR03026">
    <property type="entry name" value="NDP-sugDHase"/>
    <property type="match status" value="1"/>
</dbReference>
<dbReference type="PIRSF" id="PIRSF500136">
    <property type="entry name" value="UDP_ManNAc_DH"/>
    <property type="match status" value="1"/>
</dbReference>
<accession>A0ABS3P255</accession>
<dbReference type="InterPro" id="IPR028359">
    <property type="entry name" value="UDP_ManNAc/GlcNAc_DH"/>
</dbReference>
<dbReference type="SMART" id="SM00984">
    <property type="entry name" value="UDPG_MGDP_dh_C"/>
    <property type="match status" value="1"/>
</dbReference>
<reference evidence="5 6" key="1">
    <citation type="submission" date="2021-03" db="EMBL/GenBank/DDBJ databases">
        <title>Identification of novel Bacillus strains.</title>
        <authorList>
            <person name="Xiao Z."/>
            <person name="Li Y."/>
            <person name="Shen J."/>
        </authorList>
    </citation>
    <scope>NUCLEOTIDE SEQUENCE [LARGE SCALE GENOMIC DNA]</scope>
    <source>
        <strain evidence="5 6">SY8</strain>
    </source>
</reference>
<dbReference type="InterPro" id="IPR036220">
    <property type="entry name" value="UDP-Glc/GDP-Man_DH_C_sf"/>
</dbReference>
<dbReference type="PANTHER" id="PTHR43491:SF1">
    <property type="entry name" value="UDP-N-ACETYL-D-MANNOSAMINE DEHYDROGENASE"/>
    <property type="match status" value="1"/>
</dbReference>
<dbReference type="Gene3D" id="3.40.50.720">
    <property type="entry name" value="NAD(P)-binding Rossmann-like Domain"/>
    <property type="match status" value="2"/>
</dbReference>
<dbReference type="Pfam" id="PF03720">
    <property type="entry name" value="UDPG_MGDP_dh_C"/>
    <property type="match status" value="1"/>
</dbReference>
<dbReference type="InterPro" id="IPR014027">
    <property type="entry name" value="UDP-Glc/GDP-Man_DH_C"/>
</dbReference>
<evidence type="ECO:0000313" key="5">
    <source>
        <dbReference type="EMBL" id="MBO1627282.1"/>
    </source>
</evidence>
<comment type="similarity">
    <text evidence="3">Belongs to the UDP-glucose/GDP-mannose dehydrogenase family.</text>
</comment>
<dbReference type="SUPFAM" id="SSF48179">
    <property type="entry name" value="6-phosphogluconate dehydrogenase C-terminal domain-like"/>
    <property type="match status" value="1"/>
</dbReference>
<dbReference type="InterPro" id="IPR017476">
    <property type="entry name" value="UDP-Glc/GDP-Man"/>
</dbReference>
<dbReference type="PANTHER" id="PTHR43491">
    <property type="entry name" value="UDP-N-ACETYL-D-MANNOSAMINE DEHYDROGENASE"/>
    <property type="match status" value="1"/>
</dbReference>
<evidence type="ECO:0000256" key="1">
    <source>
        <dbReference type="ARBA" id="ARBA00023002"/>
    </source>
</evidence>
<dbReference type="RefSeq" id="WP_208018668.1">
    <property type="nucleotide sequence ID" value="NZ_JAGDQJ010000022.1"/>
</dbReference>
<feature type="domain" description="UDP-glucose/GDP-mannose dehydrogenase C-terminal" evidence="4">
    <location>
        <begin position="317"/>
        <end position="411"/>
    </location>
</feature>
<dbReference type="InterPro" id="IPR008927">
    <property type="entry name" value="6-PGluconate_DH-like_C_sf"/>
</dbReference>
<dbReference type="InterPro" id="IPR001732">
    <property type="entry name" value="UDP-Glc/GDP-Man_DH_N"/>
</dbReference>
<evidence type="ECO:0000256" key="2">
    <source>
        <dbReference type="ARBA" id="ARBA00023027"/>
    </source>
</evidence>
<keyword evidence="1" id="KW-0560">Oxidoreductase</keyword>
<evidence type="ECO:0000313" key="6">
    <source>
        <dbReference type="Proteomes" id="UP000677611"/>
    </source>
</evidence>
<comment type="caution">
    <text evidence="5">The sequence shown here is derived from an EMBL/GenBank/DDBJ whole genome shotgun (WGS) entry which is preliminary data.</text>
</comment>
<dbReference type="SUPFAM" id="SSF52413">
    <property type="entry name" value="UDP-glucose/GDP-mannose dehydrogenase C-terminal domain"/>
    <property type="match status" value="1"/>
</dbReference>
<dbReference type="InterPro" id="IPR014026">
    <property type="entry name" value="UDP-Glc/GDP-Man_DH_dimer"/>
</dbReference>
<evidence type="ECO:0000256" key="3">
    <source>
        <dbReference type="PIRNR" id="PIRNR000124"/>
    </source>
</evidence>
<organism evidence="5 6">
    <name type="scientific">Bacillus arachidis</name>
    <dbReference type="NCBI Taxonomy" id="2819290"/>
    <lineage>
        <taxon>Bacteria</taxon>
        <taxon>Bacillati</taxon>
        <taxon>Bacillota</taxon>
        <taxon>Bacilli</taxon>
        <taxon>Bacillales</taxon>
        <taxon>Bacillaceae</taxon>
        <taxon>Bacillus</taxon>
    </lineage>
</organism>
<dbReference type="Proteomes" id="UP000677611">
    <property type="component" value="Unassembled WGS sequence"/>
</dbReference>
<dbReference type="SUPFAM" id="SSF51735">
    <property type="entry name" value="NAD(P)-binding Rossmann-fold domains"/>
    <property type="match status" value="1"/>
</dbReference>
<dbReference type="Pfam" id="PF00984">
    <property type="entry name" value="UDPG_MGDP_dh"/>
    <property type="match status" value="1"/>
</dbReference>
<evidence type="ECO:0000259" key="4">
    <source>
        <dbReference type="SMART" id="SM00984"/>
    </source>
</evidence>